<dbReference type="Proteomes" id="UP000075787">
    <property type="component" value="Unassembled WGS sequence"/>
</dbReference>
<name>A0A162LH46_9PROT</name>
<sequence length="83" mass="9378">MEYILPQSVREQTRLMAKDIAEESTKTLRAEIRNDIAAFEARMIEKLSDRTLTDFRFWRGLLIGGLVTFIVTVSAAALKGVFG</sequence>
<proteinExistence type="predicted"/>
<gene>
    <name evidence="2" type="ORF">AUP44_24450</name>
</gene>
<feature type="transmembrane region" description="Helical" evidence="1">
    <location>
        <begin position="57"/>
        <end position="78"/>
    </location>
</feature>
<organism evidence="2 3">
    <name type="scientific">Tistrella mobilis</name>
    <dbReference type="NCBI Taxonomy" id="171437"/>
    <lineage>
        <taxon>Bacteria</taxon>
        <taxon>Pseudomonadati</taxon>
        <taxon>Pseudomonadota</taxon>
        <taxon>Alphaproteobacteria</taxon>
        <taxon>Geminicoccales</taxon>
        <taxon>Geminicoccaceae</taxon>
        <taxon>Tistrella</taxon>
    </lineage>
</organism>
<accession>A0A162LH46</accession>
<dbReference type="AlphaFoldDB" id="A0A162LH46"/>
<keyword evidence="1" id="KW-0472">Membrane</keyword>
<dbReference type="RefSeq" id="WP_062762589.1">
    <property type="nucleotide sequence ID" value="NZ_CP121044.1"/>
</dbReference>
<keyword evidence="1" id="KW-0812">Transmembrane</keyword>
<dbReference type="GeneID" id="97239817"/>
<evidence type="ECO:0000256" key="1">
    <source>
        <dbReference type="SAM" id="Phobius"/>
    </source>
</evidence>
<comment type="caution">
    <text evidence="2">The sequence shown here is derived from an EMBL/GenBank/DDBJ whole genome shotgun (WGS) entry which is preliminary data.</text>
</comment>
<evidence type="ECO:0000313" key="2">
    <source>
        <dbReference type="EMBL" id="KYO54945.1"/>
    </source>
</evidence>
<protein>
    <submittedName>
        <fullName evidence="2">Uncharacterized protein</fullName>
    </submittedName>
</protein>
<evidence type="ECO:0000313" key="3">
    <source>
        <dbReference type="Proteomes" id="UP000075787"/>
    </source>
</evidence>
<dbReference type="EMBL" id="LPZR01000075">
    <property type="protein sequence ID" value="KYO54945.1"/>
    <property type="molecule type" value="Genomic_DNA"/>
</dbReference>
<keyword evidence="1" id="KW-1133">Transmembrane helix</keyword>
<reference evidence="2 3" key="1">
    <citation type="submission" date="2015-12" db="EMBL/GenBank/DDBJ databases">
        <title>Genome sequence of Tistrella mobilis MCCC 1A02139.</title>
        <authorList>
            <person name="Lu L."/>
            <person name="Lai Q."/>
            <person name="Shao Z."/>
            <person name="Qian P."/>
        </authorList>
    </citation>
    <scope>NUCLEOTIDE SEQUENCE [LARGE SCALE GENOMIC DNA]</scope>
    <source>
        <strain evidence="2 3">MCCC 1A02139</strain>
    </source>
</reference>